<organism evidence="7 8">
    <name type="scientific">Amphibacillus indicireducens</name>
    <dbReference type="NCBI Taxonomy" id="1076330"/>
    <lineage>
        <taxon>Bacteria</taxon>
        <taxon>Bacillati</taxon>
        <taxon>Bacillota</taxon>
        <taxon>Bacilli</taxon>
        <taxon>Bacillales</taxon>
        <taxon>Bacillaceae</taxon>
        <taxon>Amphibacillus</taxon>
    </lineage>
</organism>
<dbReference type="Gene3D" id="1.10.287.1040">
    <property type="entry name" value="Exonuclease VII, small subunit"/>
    <property type="match status" value="1"/>
</dbReference>
<dbReference type="Proteomes" id="UP001501734">
    <property type="component" value="Unassembled WGS sequence"/>
</dbReference>
<evidence type="ECO:0000256" key="3">
    <source>
        <dbReference type="ARBA" id="ARBA00022722"/>
    </source>
</evidence>
<dbReference type="EC" id="3.1.11.6" evidence="6"/>
<comment type="caution">
    <text evidence="7">The sequence shown here is derived from an EMBL/GenBank/DDBJ whole genome shotgun (WGS) entry which is preliminary data.</text>
</comment>
<evidence type="ECO:0000256" key="4">
    <source>
        <dbReference type="ARBA" id="ARBA00022801"/>
    </source>
</evidence>
<dbReference type="RefSeq" id="WP_344911065.1">
    <property type="nucleotide sequence ID" value="NZ_BAABDL010000053.1"/>
</dbReference>
<reference evidence="8" key="1">
    <citation type="journal article" date="2019" name="Int. J. Syst. Evol. Microbiol.">
        <title>The Global Catalogue of Microorganisms (GCM) 10K type strain sequencing project: providing services to taxonomists for standard genome sequencing and annotation.</title>
        <authorList>
            <consortium name="The Broad Institute Genomics Platform"/>
            <consortium name="The Broad Institute Genome Sequencing Center for Infectious Disease"/>
            <person name="Wu L."/>
            <person name="Ma J."/>
        </authorList>
    </citation>
    <scope>NUCLEOTIDE SEQUENCE [LARGE SCALE GENOMIC DNA]</scope>
    <source>
        <strain evidence="8">JCM 17250</strain>
    </source>
</reference>
<evidence type="ECO:0000313" key="8">
    <source>
        <dbReference type="Proteomes" id="UP001501734"/>
    </source>
</evidence>
<evidence type="ECO:0000256" key="5">
    <source>
        <dbReference type="ARBA" id="ARBA00022839"/>
    </source>
</evidence>
<evidence type="ECO:0000256" key="6">
    <source>
        <dbReference type="HAMAP-Rule" id="MF_00337"/>
    </source>
</evidence>
<comment type="similarity">
    <text evidence="1 6">Belongs to the XseB family.</text>
</comment>
<keyword evidence="2 6" id="KW-0963">Cytoplasm</keyword>
<dbReference type="PIRSF" id="PIRSF006488">
    <property type="entry name" value="Exonuc_VII_S"/>
    <property type="match status" value="1"/>
</dbReference>
<comment type="function">
    <text evidence="6">Bidirectionally degrades single-stranded DNA into large acid-insoluble oligonucleotides, which are then degraded further into small acid-soluble oligonucleotides.</text>
</comment>
<evidence type="ECO:0000256" key="1">
    <source>
        <dbReference type="ARBA" id="ARBA00009998"/>
    </source>
</evidence>
<keyword evidence="4 6" id="KW-0378">Hydrolase</keyword>
<dbReference type="Pfam" id="PF02609">
    <property type="entry name" value="Exonuc_VII_S"/>
    <property type="match status" value="1"/>
</dbReference>
<evidence type="ECO:0000313" key="7">
    <source>
        <dbReference type="EMBL" id="GAA4065930.1"/>
    </source>
</evidence>
<protein>
    <recommendedName>
        <fullName evidence="6">Exodeoxyribonuclease 7 small subunit</fullName>
        <ecNumber evidence="6">3.1.11.6</ecNumber>
    </recommendedName>
    <alternativeName>
        <fullName evidence="6">Exodeoxyribonuclease VII small subunit</fullName>
        <shortName evidence="6">Exonuclease VII small subunit</shortName>
    </alternativeName>
</protein>
<comment type="catalytic activity">
    <reaction evidence="6">
        <text>Exonucleolytic cleavage in either 5'- to 3'- or 3'- to 5'-direction to yield nucleoside 5'-phosphates.</text>
        <dbReference type="EC" id="3.1.11.6"/>
    </reaction>
</comment>
<gene>
    <name evidence="6" type="primary">xseB</name>
    <name evidence="7" type="ORF">GCM10022410_10440</name>
</gene>
<dbReference type="InterPro" id="IPR037004">
    <property type="entry name" value="Exonuc_VII_ssu_sf"/>
</dbReference>
<keyword evidence="5 6" id="KW-0269">Exonuclease</keyword>
<dbReference type="PANTHER" id="PTHR34137">
    <property type="entry name" value="EXODEOXYRIBONUCLEASE 7 SMALL SUBUNIT"/>
    <property type="match status" value="1"/>
</dbReference>
<proteinExistence type="inferred from homology"/>
<dbReference type="EMBL" id="BAABDL010000053">
    <property type="protein sequence ID" value="GAA4065930.1"/>
    <property type="molecule type" value="Genomic_DNA"/>
</dbReference>
<dbReference type="PANTHER" id="PTHR34137:SF1">
    <property type="entry name" value="EXODEOXYRIBONUCLEASE 7 SMALL SUBUNIT"/>
    <property type="match status" value="1"/>
</dbReference>
<dbReference type="InterPro" id="IPR003761">
    <property type="entry name" value="Exonuc_VII_S"/>
</dbReference>
<keyword evidence="8" id="KW-1185">Reference proteome</keyword>
<evidence type="ECO:0000256" key="2">
    <source>
        <dbReference type="ARBA" id="ARBA00022490"/>
    </source>
</evidence>
<sequence>MTEKKRTFEATMAELEAIIQKLEADDVPLEDAISYYEKGMKLSKWCDDKLTQVEKQVANIITEDGEFKRVEIEEE</sequence>
<dbReference type="SUPFAM" id="SSF116842">
    <property type="entry name" value="XseB-like"/>
    <property type="match status" value="1"/>
</dbReference>
<name>A0ABP7VF05_9BACI</name>
<dbReference type="NCBIfam" id="TIGR01280">
    <property type="entry name" value="xseB"/>
    <property type="match status" value="1"/>
</dbReference>
<comment type="subunit">
    <text evidence="6">Heterooligomer composed of large and small subunits.</text>
</comment>
<dbReference type="HAMAP" id="MF_00337">
    <property type="entry name" value="Exonuc_7_S"/>
    <property type="match status" value="1"/>
</dbReference>
<accession>A0ABP7VF05</accession>
<comment type="subcellular location">
    <subcellularLocation>
        <location evidence="6">Cytoplasm</location>
    </subcellularLocation>
</comment>
<keyword evidence="3 6" id="KW-0540">Nuclease</keyword>